<sequence>MTRTFLHSFDPASASPVTGATVALDVADIEDAGIREVLQTPGAAYGAWSILDGLLCPTGAGTPFIFREPLGQAREVKVALSGLFGRFVARAYLERYFNLSIFAHLGSHTIDLDRRKKVKIKRLSRGDLPDWIACASDLTSLTVAEAKGCHDPGGPAKALARAWAQAGRIDVTANGRKVTVKRIAIATRWGMASAGPADAHLSVKDPLDEGEPIEPQEKDALFIGMLRLHIANLIRPLGHVRLADALYRLTEQPFARRLQSDQDLARAALDSAPVGELDKAAAFDGLVGGIVTRAGPLADAGVTPDEQEALARLNLRPVFVGVERDLIRAAIDAEPQVIRARLVQPVRPDDFARPDRAGGWIVPLGEERHIIGDA</sequence>
<dbReference type="AlphaFoldDB" id="A0A147IS59"/>
<reference evidence="1 2" key="1">
    <citation type="journal article" date="2016" name="Front. Microbiol.">
        <title>Genomic Resource of Rice Seed Associated Bacteria.</title>
        <authorList>
            <person name="Midha S."/>
            <person name="Bansal K."/>
            <person name="Sharma S."/>
            <person name="Kumar N."/>
            <person name="Patil P.P."/>
            <person name="Chaudhry V."/>
            <person name="Patil P.B."/>
        </authorList>
    </citation>
    <scope>NUCLEOTIDE SEQUENCE [LARGE SCALE GENOMIC DNA]</scope>
    <source>
        <strain evidence="1 2">SB4</strain>
    </source>
</reference>
<gene>
    <name evidence="1" type="ORF">SB4_11785</name>
</gene>
<evidence type="ECO:0000313" key="1">
    <source>
        <dbReference type="EMBL" id="KTT98223.1"/>
    </source>
</evidence>
<dbReference type="Proteomes" id="UP000074072">
    <property type="component" value="Unassembled WGS sequence"/>
</dbReference>
<accession>A0A147IS59</accession>
<dbReference type="RefSeq" id="WP_058752711.1">
    <property type="nucleotide sequence ID" value="NZ_LDTE01000071.1"/>
</dbReference>
<dbReference type="EMBL" id="LDTE01000071">
    <property type="protein sequence ID" value="KTT98223.1"/>
    <property type="molecule type" value="Genomic_DNA"/>
</dbReference>
<dbReference type="PATRIC" id="fig|33051.4.peg.3180"/>
<name>A0A147IS59_9SPHN</name>
<evidence type="ECO:0000313" key="2">
    <source>
        <dbReference type="Proteomes" id="UP000074072"/>
    </source>
</evidence>
<organism evidence="1 2">
    <name type="scientific">Sphingomonas sanguinis</name>
    <dbReference type="NCBI Taxonomy" id="33051"/>
    <lineage>
        <taxon>Bacteria</taxon>
        <taxon>Pseudomonadati</taxon>
        <taxon>Pseudomonadota</taxon>
        <taxon>Alphaproteobacteria</taxon>
        <taxon>Sphingomonadales</taxon>
        <taxon>Sphingomonadaceae</taxon>
        <taxon>Sphingomonas</taxon>
    </lineage>
</organism>
<proteinExistence type="predicted"/>
<comment type="caution">
    <text evidence="1">The sequence shown here is derived from an EMBL/GenBank/DDBJ whole genome shotgun (WGS) entry which is preliminary data.</text>
</comment>
<protein>
    <submittedName>
        <fullName evidence="1">Uncharacterized protein</fullName>
    </submittedName>
</protein>